<proteinExistence type="predicted"/>
<name>K0R466_THAOC</name>
<dbReference type="OrthoDB" id="205035at2759"/>
<keyword evidence="3" id="KW-1185">Reference proteome</keyword>
<comment type="caution">
    <text evidence="2">The sequence shown here is derived from an EMBL/GenBank/DDBJ whole genome shotgun (WGS) entry which is preliminary data.</text>
</comment>
<feature type="compositionally biased region" description="Low complexity" evidence="1">
    <location>
        <begin position="55"/>
        <end position="64"/>
    </location>
</feature>
<dbReference type="AlphaFoldDB" id="K0R466"/>
<evidence type="ECO:0000313" key="3">
    <source>
        <dbReference type="Proteomes" id="UP000266841"/>
    </source>
</evidence>
<dbReference type="EMBL" id="AGNL01047777">
    <property type="protein sequence ID" value="EJK46414.1"/>
    <property type="molecule type" value="Genomic_DNA"/>
</dbReference>
<accession>K0R466</accession>
<dbReference type="Proteomes" id="UP000266841">
    <property type="component" value="Unassembled WGS sequence"/>
</dbReference>
<feature type="region of interest" description="Disordered" evidence="1">
    <location>
        <begin position="113"/>
        <end position="179"/>
    </location>
</feature>
<sequence>MPTRRLVAGRSLTRGLLRRRPGLDHGRPDLRDASLADVSTAGGPSRGMDPGRRTGGASSSGGDRDGWGWSSASWAWDLSSALVRDVRLLYVRLTVKVVRVSLTLDRAPAPLTPPVANVTKTPEPATAASGQGHAECGRHRRHQAAHDIERGSWHGASTATSRGWSSTARTTARKVPGPRGVRVHDGAVCAISSLDSSTTKRRLRMLRMRAIPKAREQQQQQRVRPTVLILGGYPPWCEKVASEPRVKCMADEGRLNFYCPEIVGSTDGLTRIELKDVGKIPEGTPRYVNFYGLLWKLEPSAKAWNEFSFPCQPRAKFR</sequence>
<protein>
    <submittedName>
        <fullName evidence="2">Uncharacterized protein</fullName>
    </submittedName>
</protein>
<feature type="region of interest" description="Disordered" evidence="1">
    <location>
        <begin position="18"/>
        <end position="64"/>
    </location>
</feature>
<organism evidence="2 3">
    <name type="scientific">Thalassiosira oceanica</name>
    <name type="common">Marine diatom</name>
    <dbReference type="NCBI Taxonomy" id="159749"/>
    <lineage>
        <taxon>Eukaryota</taxon>
        <taxon>Sar</taxon>
        <taxon>Stramenopiles</taxon>
        <taxon>Ochrophyta</taxon>
        <taxon>Bacillariophyta</taxon>
        <taxon>Coscinodiscophyceae</taxon>
        <taxon>Thalassiosirophycidae</taxon>
        <taxon>Thalassiosirales</taxon>
        <taxon>Thalassiosiraceae</taxon>
        <taxon>Thalassiosira</taxon>
    </lineage>
</organism>
<evidence type="ECO:0000256" key="1">
    <source>
        <dbReference type="SAM" id="MobiDB-lite"/>
    </source>
</evidence>
<gene>
    <name evidence="2" type="ORF">THAOC_34918</name>
</gene>
<feature type="compositionally biased region" description="Polar residues" evidence="1">
    <location>
        <begin position="155"/>
        <end position="170"/>
    </location>
</feature>
<feature type="compositionally biased region" description="Basic and acidic residues" evidence="1">
    <location>
        <begin position="21"/>
        <end position="34"/>
    </location>
</feature>
<evidence type="ECO:0000313" key="2">
    <source>
        <dbReference type="EMBL" id="EJK46414.1"/>
    </source>
</evidence>
<reference evidence="2 3" key="1">
    <citation type="journal article" date="2012" name="Genome Biol.">
        <title>Genome and low-iron response of an oceanic diatom adapted to chronic iron limitation.</title>
        <authorList>
            <person name="Lommer M."/>
            <person name="Specht M."/>
            <person name="Roy A.S."/>
            <person name="Kraemer L."/>
            <person name="Andreson R."/>
            <person name="Gutowska M.A."/>
            <person name="Wolf J."/>
            <person name="Bergner S.V."/>
            <person name="Schilhabel M.B."/>
            <person name="Klostermeier U.C."/>
            <person name="Beiko R.G."/>
            <person name="Rosenstiel P."/>
            <person name="Hippler M."/>
            <person name="Laroche J."/>
        </authorList>
    </citation>
    <scope>NUCLEOTIDE SEQUENCE [LARGE SCALE GENOMIC DNA]</scope>
    <source>
        <strain evidence="2 3">CCMP1005</strain>
    </source>
</reference>